<dbReference type="InterPro" id="IPR036770">
    <property type="entry name" value="Ankyrin_rpt-contain_sf"/>
</dbReference>
<dbReference type="PROSITE" id="PS50088">
    <property type="entry name" value="ANK_REPEAT"/>
    <property type="match status" value="5"/>
</dbReference>
<dbReference type="PRINTS" id="PR01415">
    <property type="entry name" value="ANKYRIN"/>
</dbReference>
<dbReference type="Pfam" id="PF12680">
    <property type="entry name" value="SnoaL_2"/>
    <property type="match status" value="1"/>
</dbReference>
<dbReference type="PANTHER" id="PTHR24133:SF40">
    <property type="entry name" value="ANKYRIN REPEAT DOMAIN 44"/>
    <property type="match status" value="1"/>
</dbReference>
<dbReference type="SUPFAM" id="SSF54427">
    <property type="entry name" value="NTF2-like"/>
    <property type="match status" value="1"/>
</dbReference>
<dbReference type="SUPFAM" id="SSF48403">
    <property type="entry name" value="Ankyrin repeat"/>
    <property type="match status" value="1"/>
</dbReference>
<feature type="repeat" description="ANK" evidence="1">
    <location>
        <begin position="352"/>
        <end position="384"/>
    </location>
</feature>
<keyword evidence="1" id="KW-0040">ANK repeat</keyword>
<sequence length="485" mass="52155">MSTQQTRQVVEKYFTDLENGDLTSALSALSDKIEFELPKDKWNAVIPYLGVHYGVDAVTRAFQVRGETTEVLEYELRDLRAEGDTAFAVIYTKAVHTRTGETFEIEDSHKLVVDDSGRIIGWKVYFDPNDEVAAFNADREERLIAASWAGDSDLVAELLAAGAHVDHRDPASGLTPLLIAAGKADPRLVRLLLDAGADVYTADSGAGATALHKACQGGSLDVVRALVEAGAFVDAVATTTGHTPLMDALWFKYPDIAKYLLDQGTGLNISTHYGFTLKEHFDYELNVNTSGKDRLLLAEQYLKARQAGDDERAAGHRLMAATATGDVEAVRALLAEGVEVDELFPIVNGFNDAHTALLVAARDGHTEIAKLLLEAGADVNATEPTFGAVPLHKAVYNGHVALTELIASRPGVDLDFQGATNGYTPLHDALWHGYEECAAILVTAGARLDLLGHDGKTPLDLATEALGADNPLTRRIATEAAADER</sequence>
<dbReference type="Pfam" id="PF00023">
    <property type="entry name" value="Ank"/>
    <property type="match status" value="1"/>
</dbReference>
<proteinExistence type="predicted"/>
<keyword evidence="4" id="KW-1185">Reference proteome</keyword>
<feature type="repeat" description="ANK" evidence="1">
    <location>
        <begin position="172"/>
        <end position="204"/>
    </location>
</feature>
<evidence type="ECO:0000313" key="3">
    <source>
        <dbReference type="EMBL" id="MBB5954357.1"/>
    </source>
</evidence>
<protein>
    <submittedName>
        <fullName evidence="3">Ankyrin repeat protein</fullName>
    </submittedName>
</protein>
<dbReference type="Pfam" id="PF13637">
    <property type="entry name" value="Ank_4"/>
    <property type="match status" value="1"/>
</dbReference>
<gene>
    <name evidence="3" type="ORF">FHS29_000927</name>
</gene>
<dbReference type="Proteomes" id="UP000547510">
    <property type="component" value="Unassembled WGS sequence"/>
</dbReference>
<dbReference type="PROSITE" id="PS50297">
    <property type="entry name" value="ANK_REP_REGION"/>
    <property type="match status" value="4"/>
</dbReference>
<dbReference type="EMBL" id="JACHJN010000001">
    <property type="protein sequence ID" value="MBB5954357.1"/>
    <property type="molecule type" value="Genomic_DNA"/>
</dbReference>
<dbReference type="Gene3D" id="1.25.40.20">
    <property type="entry name" value="Ankyrin repeat-containing domain"/>
    <property type="match status" value="2"/>
</dbReference>
<accession>A0A841CDX1</accession>
<dbReference type="Pfam" id="PF12796">
    <property type="entry name" value="Ank_2"/>
    <property type="match status" value="1"/>
</dbReference>
<dbReference type="Gene3D" id="3.10.450.50">
    <property type="match status" value="1"/>
</dbReference>
<dbReference type="InterPro" id="IPR032710">
    <property type="entry name" value="NTF2-like_dom_sf"/>
</dbReference>
<dbReference type="InterPro" id="IPR002110">
    <property type="entry name" value="Ankyrin_rpt"/>
</dbReference>
<dbReference type="InterPro" id="IPR037401">
    <property type="entry name" value="SnoaL-like"/>
</dbReference>
<feature type="repeat" description="ANK" evidence="1">
    <location>
        <begin position="421"/>
        <end position="453"/>
    </location>
</feature>
<dbReference type="InterPro" id="IPR052391">
    <property type="entry name" value="E3_Ligase-Neurotoxin"/>
</dbReference>
<comment type="caution">
    <text evidence="3">The sequence shown here is derived from an EMBL/GenBank/DDBJ whole genome shotgun (WGS) entry which is preliminary data.</text>
</comment>
<feature type="domain" description="SnoaL-like" evidence="2">
    <location>
        <begin position="10"/>
        <end position="120"/>
    </location>
</feature>
<feature type="repeat" description="ANK" evidence="1">
    <location>
        <begin position="240"/>
        <end position="272"/>
    </location>
</feature>
<feature type="repeat" description="ANK" evidence="1">
    <location>
        <begin position="206"/>
        <end position="238"/>
    </location>
</feature>
<reference evidence="3 4" key="1">
    <citation type="submission" date="2020-08" db="EMBL/GenBank/DDBJ databases">
        <title>Genomic Encyclopedia of Type Strains, Phase III (KMG-III): the genomes of soil and plant-associated and newly described type strains.</title>
        <authorList>
            <person name="Whitman W."/>
        </authorList>
    </citation>
    <scope>NUCLEOTIDE SEQUENCE [LARGE SCALE GENOMIC DNA]</scope>
    <source>
        <strain evidence="3 4">CECT 8640</strain>
    </source>
</reference>
<name>A0A841CDX1_9PSEU</name>
<evidence type="ECO:0000259" key="2">
    <source>
        <dbReference type="Pfam" id="PF12680"/>
    </source>
</evidence>
<dbReference type="PANTHER" id="PTHR24133">
    <property type="entry name" value="ANKYRIN DOMAIN-CONTAINING"/>
    <property type="match status" value="1"/>
</dbReference>
<dbReference type="SMART" id="SM00248">
    <property type="entry name" value="ANK"/>
    <property type="match status" value="8"/>
</dbReference>
<evidence type="ECO:0000256" key="1">
    <source>
        <dbReference type="PROSITE-ProRule" id="PRU00023"/>
    </source>
</evidence>
<dbReference type="AlphaFoldDB" id="A0A841CDX1"/>
<organism evidence="3 4">
    <name type="scientific">Saccharothrix tamanrassetensis</name>
    <dbReference type="NCBI Taxonomy" id="1051531"/>
    <lineage>
        <taxon>Bacteria</taxon>
        <taxon>Bacillati</taxon>
        <taxon>Actinomycetota</taxon>
        <taxon>Actinomycetes</taxon>
        <taxon>Pseudonocardiales</taxon>
        <taxon>Pseudonocardiaceae</taxon>
        <taxon>Saccharothrix</taxon>
    </lineage>
</organism>
<dbReference type="RefSeq" id="WP_184688460.1">
    <property type="nucleotide sequence ID" value="NZ_JACHJN010000001.1"/>
</dbReference>
<evidence type="ECO:0000313" key="4">
    <source>
        <dbReference type="Proteomes" id="UP000547510"/>
    </source>
</evidence>